<dbReference type="PANTHER" id="PTHR16500">
    <property type="entry name" value="BRCA2-INTERACTING TRANSCRIPTIONAL REPRESSOR EMSY"/>
    <property type="match status" value="1"/>
</dbReference>
<protein>
    <submittedName>
        <fullName evidence="7">ENT domain-containing protein</fullName>
    </submittedName>
</protein>
<evidence type="ECO:0000313" key="5">
    <source>
        <dbReference type="EMBL" id="VDP27075.1"/>
    </source>
</evidence>
<dbReference type="Pfam" id="PF03735">
    <property type="entry name" value="ENT"/>
    <property type="match status" value="1"/>
</dbReference>
<dbReference type="WBParaSite" id="SCUD_0000762601-mRNA-1">
    <property type="protein sequence ID" value="SCUD_0000762601-mRNA-1"/>
    <property type="gene ID" value="SCUD_0000762601"/>
</dbReference>
<feature type="region of interest" description="Disordered" evidence="3">
    <location>
        <begin position="1964"/>
        <end position="1986"/>
    </location>
</feature>
<proteinExistence type="predicted"/>
<comment type="subcellular location">
    <subcellularLocation>
        <location evidence="1">Nucleus</location>
    </subcellularLocation>
</comment>
<gene>
    <name evidence="5" type="ORF">SCUD_LOCUS7626</name>
</gene>
<dbReference type="PANTHER" id="PTHR16500:SF3">
    <property type="entry name" value="BRCA2-INTERACTING TRANSCRIPTIONAL REPRESSOR EMSY"/>
    <property type="match status" value="1"/>
</dbReference>
<dbReference type="InterPro" id="IPR036142">
    <property type="entry name" value="ENT_dom-like_sf"/>
</dbReference>
<dbReference type="Proteomes" id="UP000279833">
    <property type="component" value="Unassembled WGS sequence"/>
</dbReference>
<dbReference type="STRING" id="6186.A0A183JY26"/>
<evidence type="ECO:0000259" key="4">
    <source>
        <dbReference type="PROSITE" id="PS51138"/>
    </source>
</evidence>
<dbReference type="GO" id="GO:0006355">
    <property type="term" value="P:regulation of DNA-templated transcription"/>
    <property type="evidence" value="ECO:0007669"/>
    <property type="project" value="InterPro"/>
</dbReference>
<sequence>MSNVVVRTNEFSTIWPLLLDYNQRECLQILRRLELEAYSKIVAVLRAQGPLTEEKKKLLHKLQRLLSISIDRHKAEVRKALNDEELATISEAVCGKEVDEEWILEGKRISPIFQRPSPETIFISQANKASFEQLIRNSRLPCPAETATFSETFIKLAKLNDEKVDKFPPVVVTNDKVCDISMNESKTDIHTVNDSIHLSQNKNENNIKLDNLNKLPEKCSPVKTQNNPLVKSLLEPKTTSIQSPSIKDNNYVVDKSSLDVVLPQKMEISSSLQMDNQQENSTLSTSFSSSSSTSYTEVLNAKNQVLSNQLTLLPVVTRESSSSGSSCLLKSENTSLVNCISDTILNKPSKAHESVSLNEINMSTSVDAQFTTPTTTAANVVTYAISEPRTVQPVFSQVNRIPITTTITSGKVLNSSNYSAVHGVNLSSLPSSSSAHTSQHLVVQMHRNPDDLLDSSQQVLTTTQRCSLINPTNSVYVCEHSTPTATRLCSTSPSHINNFTTNSNKLYQPISRSNLDNVIGVKRHHHQQQPHTLSSVTPSVLSIQSLHNSSKVINSEILATPSQRFRAPQSQPPVVSTNETPKQLSSITQIQNPKILKATIPVCSNVLGSTTYASNMFCSSVINITTDNLPINNNTDQLNRTSLPQQNTLIPSSSVVQFPSSISGNNVIVLHKGIARKTFTPTPSIRIGSTVPVNNNTQAIVSGGYSNASIAFPSRQFRIIGLSNTPVCSNSSTVETSIYNQEPSQSIQNTPTMMTTTNAISKSSSSHLLHHSSRLGSILEVDLDSDNYSDQTNYYTDYHNATIHSNKPTSHCSTIVTIPQTSLSIDVSKLTPIHHNKPTVLTDELSAVNLLRTTTSTTNSNNDLHNTSSGLYTIINEQSLNNNRLPIYSEENNQLDIVYQLSQQIQSSTISLLRTDLNKLINSDDDNNLIDIPTLFSNDQLNTLLDYLRSLRQWAATIPDLLSNNNHNHSIEEINSCRKVVYNSLKTLLDSLFLCLFQKDQIISFWYSIPIMIQSNIILCISICIQVIINLLSESIQSIELFDIHSLFIILLSNNRPLICLTNYGLTLWNHYNDHSINHNRLSSHYAYLLYLLLLRIEQTINYHDKLPKLILQLLQNNFISNKTIIQFILDQSCNTIESNNDSIKIIHFQLLLIQLMKSFNQFIKLLTFNEIITQINIDFIHLIIDITGFVLLLLSSNELTNQCELPMKPQKILPTNMKSCLGYWLAYLSMLDSSSSSSFSRLMNDTMKILLNECSRLSSLWIKELIVCSPEKDTTIPANNNTVSLLHVNYPYARLRGLVHILASITFSNLDNSSNSNLNTDESISTNSEGSDNDKQPVDIQSSSILSFHQESNQSSEQNMPITQEYASELLKVLCNILVITHYATHKFEEFYDLPDSIKDNLPFKNDLVKNKDFTVYPSKLAKKMVLLSTRSPFSLIQAICFKQDVIRCIVGLITQFPELSLTLALHKFDANNYMMGDGDDVSEKLISSTTPTPSFLSAFEVILDATNRDPFNSFCVEWAILLIRTRRKHTPYNHYNMHYRRCYTFISKIVFNRNQNLFLCQTINNNNNNRFCSSLTSSIQVNHSLSTISSKEEVFPTWITSKYLPNDWLQKEFSDPFVLNNFKSLVVLCQYESKLGRWRTMKSLCSKDDVEIVDSESLLDSLFLNVYQKELNINARTGIQMIHNVCKYKFSEQNVSLQYNQHFDPLHIRLDILNCDIILSKLYDPLYNIGVKHVNKLIERCPDLPLSTMICPTDMPDSNYNESNNKSSLFQKTILQQSLEVLIHYLIHNDVVNVIQRFPSVLLRGRLELVDICEFCINDMGLESYDYVNASSSPTHKHSLRHSTGLCISKCPIWELSLDHVRARYIFLRLVGYWPLARRTLEKNIDIDKQLADLLKSTPGQFTQWLNNNLLNCSSSKSKTNDKKVEKYTVPNNILFTKSDIQFYEEIYSHLITNSDSIDDSVDVNDDNDDKSLEMVSNCDTSEF</sequence>
<dbReference type="SUPFAM" id="SSF158639">
    <property type="entry name" value="ENT-like"/>
    <property type="match status" value="1"/>
</dbReference>
<name>A0A183JY26_9TREM</name>
<reference evidence="5 6" key="2">
    <citation type="submission" date="2018-11" db="EMBL/GenBank/DDBJ databases">
        <authorList>
            <consortium name="Pathogen Informatics"/>
        </authorList>
    </citation>
    <scope>NUCLEOTIDE SEQUENCE [LARGE SCALE GENOMIC DNA]</scope>
    <source>
        <strain evidence="5">Dakar</strain>
        <strain evidence="6">Dakar, Senegal</strain>
    </source>
</reference>
<keyword evidence="2" id="KW-0539">Nucleus</keyword>
<evidence type="ECO:0000313" key="6">
    <source>
        <dbReference type="Proteomes" id="UP000279833"/>
    </source>
</evidence>
<evidence type="ECO:0000313" key="7">
    <source>
        <dbReference type="WBParaSite" id="SCUD_0000762601-mRNA-1"/>
    </source>
</evidence>
<dbReference type="Gene3D" id="1.10.1240.40">
    <property type="entry name" value="ENT domain"/>
    <property type="match status" value="1"/>
</dbReference>
<reference evidence="7" key="1">
    <citation type="submission" date="2016-06" db="UniProtKB">
        <authorList>
            <consortium name="WormBaseParasite"/>
        </authorList>
    </citation>
    <scope>IDENTIFICATION</scope>
</reference>
<feature type="region of interest" description="Disordered" evidence="3">
    <location>
        <begin position="1316"/>
        <end position="1337"/>
    </location>
</feature>
<evidence type="ECO:0000256" key="2">
    <source>
        <dbReference type="ARBA" id="ARBA00023242"/>
    </source>
</evidence>
<dbReference type="PROSITE" id="PS51138">
    <property type="entry name" value="ENT"/>
    <property type="match status" value="1"/>
</dbReference>
<keyword evidence="6" id="KW-1185">Reference proteome</keyword>
<dbReference type="GO" id="GO:0005654">
    <property type="term" value="C:nucleoplasm"/>
    <property type="evidence" value="ECO:0007669"/>
    <property type="project" value="TreeGrafter"/>
</dbReference>
<dbReference type="EMBL" id="UZAK01032411">
    <property type="protein sequence ID" value="VDP27075.1"/>
    <property type="molecule type" value="Genomic_DNA"/>
</dbReference>
<feature type="domain" description="ENT" evidence="4">
    <location>
        <begin position="26"/>
        <end position="110"/>
    </location>
</feature>
<dbReference type="SMART" id="SM01191">
    <property type="entry name" value="ENT"/>
    <property type="match status" value="1"/>
</dbReference>
<accession>A0A183JY26</accession>
<organism evidence="7">
    <name type="scientific">Schistosoma curassoni</name>
    <dbReference type="NCBI Taxonomy" id="6186"/>
    <lineage>
        <taxon>Eukaryota</taxon>
        <taxon>Metazoa</taxon>
        <taxon>Spiralia</taxon>
        <taxon>Lophotrochozoa</taxon>
        <taxon>Platyhelminthes</taxon>
        <taxon>Trematoda</taxon>
        <taxon>Digenea</taxon>
        <taxon>Strigeidida</taxon>
        <taxon>Schistosomatoidea</taxon>
        <taxon>Schistosomatidae</taxon>
        <taxon>Schistosoma</taxon>
    </lineage>
</organism>
<dbReference type="InterPro" id="IPR033482">
    <property type="entry name" value="EMSY"/>
</dbReference>
<evidence type="ECO:0000256" key="1">
    <source>
        <dbReference type="ARBA" id="ARBA00004123"/>
    </source>
</evidence>
<evidence type="ECO:0000256" key="3">
    <source>
        <dbReference type="SAM" id="MobiDB-lite"/>
    </source>
</evidence>
<dbReference type="InterPro" id="IPR005491">
    <property type="entry name" value="ENT_dom"/>
</dbReference>